<dbReference type="EMBL" id="BNJF01000001">
    <property type="protein sequence ID" value="GHO45122.1"/>
    <property type="molecule type" value="Genomic_DNA"/>
</dbReference>
<evidence type="ECO:0000256" key="1">
    <source>
        <dbReference type="SAM" id="Phobius"/>
    </source>
</evidence>
<accession>A0A8J3HW13</accession>
<dbReference type="Proteomes" id="UP000612362">
    <property type="component" value="Unassembled WGS sequence"/>
</dbReference>
<sequence>MSASTFKTTPNAQPDYMTLNDVPNPFSNRAPAPKVTGIIILALLLLALSGLMLGFTAGIINRHSQSSSHNTHIPSTTQANPAAIQTPTNVRVPLNCPLIDETVYQGTPGSGPIYTLSAHAVDKSGQCTKSGKAIQQAGITFKLWLATVPDNQRIEIPASTWTHLEKLQQPLPHEVPNGLVFDNGSPQVQQSNKQGQSRWKFGLAPDTKPGKYYLVVLTDWDGIYANWTWIYFEVKSPQA</sequence>
<keyword evidence="1" id="KW-1133">Transmembrane helix</keyword>
<reference evidence="2" key="1">
    <citation type="submission" date="2020-10" db="EMBL/GenBank/DDBJ databases">
        <title>Taxonomic study of unclassified bacteria belonging to the class Ktedonobacteria.</title>
        <authorList>
            <person name="Yabe S."/>
            <person name="Wang C.M."/>
            <person name="Zheng Y."/>
            <person name="Sakai Y."/>
            <person name="Cavaletti L."/>
            <person name="Monciardini P."/>
            <person name="Donadio S."/>
        </authorList>
    </citation>
    <scope>NUCLEOTIDE SEQUENCE</scope>
    <source>
        <strain evidence="2">SOSP1-1</strain>
    </source>
</reference>
<proteinExistence type="predicted"/>
<organism evidence="2 3">
    <name type="scientific">Ktedonospora formicarum</name>
    <dbReference type="NCBI Taxonomy" id="2778364"/>
    <lineage>
        <taxon>Bacteria</taxon>
        <taxon>Bacillati</taxon>
        <taxon>Chloroflexota</taxon>
        <taxon>Ktedonobacteria</taxon>
        <taxon>Ktedonobacterales</taxon>
        <taxon>Ktedonobacteraceae</taxon>
        <taxon>Ktedonospora</taxon>
    </lineage>
</organism>
<keyword evidence="1" id="KW-0472">Membrane</keyword>
<comment type="caution">
    <text evidence="2">The sequence shown here is derived from an EMBL/GenBank/DDBJ whole genome shotgun (WGS) entry which is preliminary data.</text>
</comment>
<feature type="transmembrane region" description="Helical" evidence="1">
    <location>
        <begin position="35"/>
        <end position="60"/>
    </location>
</feature>
<dbReference type="AlphaFoldDB" id="A0A8J3HW13"/>
<evidence type="ECO:0000313" key="3">
    <source>
        <dbReference type="Proteomes" id="UP000612362"/>
    </source>
</evidence>
<name>A0A8J3HW13_9CHLR</name>
<gene>
    <name evidence="2" type="ORF">KSX_32850</name>
</gene>
<dbReference type="RefSeq" id="WP_220194472.1">
    <property type="nucleotide sequence ID" value="NZ_BNJF01000001.1"/>
</dbReference>
<evidence type="ECO:0000313" key="2">
    <source>
        <dbReference type="EMBL" id="GHO45122.1"/>
    </source>
</evidence>
<keyword evidence="3" id="KW-1185">Reference proteome</keyword>
<protein>
    <submittedName>
        <fullName evidence="2">Uncharacterized protein</fullName>
    </submittedName>
</protein>
<keyword evidence="1" id="KW-0812">Transmembrane</keyword>